<organism evidence="1">
    <name type="scientific">marine sediment metagenome</name>
    <dbReference type="NCBI Taxonomy" id="412755"/>
    <lineage>
        <taxon>unclassified sequences</taxon>
        <taxon>metagenomes</taxon>
        <taxon>ecological metagenomes</taxon>
    </lineage>
</organism>
<comment type="caution">
    <text evidence="1">The sequence shown here is derived from an EMBL/GenBank/DDBJ whole genome shotgun (WGS) entry which is preliminary data.</text>
</comment>
<dbReference type="AlphaFoldDB" id="A0A1B6NUU4"/>
<accession>A0A1B6NUU4</accession>
<proteinExistence type="predicted"/>
<sequence length="52" mass="5737">MRTAKTQQFISSAGLRRNDVIAFDGKGTALRRIGNTCHPCFDIILPSIARFA</sequence>
<reference evidence="1" key="1">
    <citation type="submission" date="2013-11" db="EMBL/GenBank/DDBJ databases">
        <title>Microbial diversity, functional groups and degradation webs in Northern and Southern Mediterranean and Red Sea marine crude oil polluted sites.</title>
        <authorList>
            <person name="Daffonchio D."/>
            <person name="Mapelli F."/>
            <person name="Ferrer M."/>
            <person name="Richter M."/>
            <person name="Cherif A."/>
            <person name="Malkawi H.I."/>
            <person name="Yakimov M.M."/>
            <person name="Abdel-Fattah Y.R."/>
            <person name="Blaghen M."/>
            <person name="Golyshin P.N."/>
            <person name="Kalogerakis N."/>
            <person name="Boon N."/>
            <person name="Magagnini M."/>
            <person name="Fava F."/>
        </authorList>
    </citation>
    <scope>NUCLEOTIDE SEQUENCE</scope>
</reference>
<dbReference type="EMBL" id="AYSL01000679">
    <property type="protein sequence ID" value="KTF07220.1"/>
    <property type="molecule type" value="Genomic_DNA"/>
</dbReference>
<gene>
    <name evidence="1" type="ORF">MGSAQ_001284</name>
</gene>
<name>A0A1B6NUU4_9ZZZZ</name>
<protein>
    <submittedName>
        <fullName evidence="1">Uncharacterized protein</fullName>
    </submittedName>
</protein>
<evidence type="ECO:0000313" key="1">
    <source>
        <dbReference type="EMBL" id="KTF07220.1"/>
    </source>
</evidence>